<protein>
    <recommendedName>
        <fullName evidence="4">Kazal-like domain-containing protein</fullName>
    </recommendedName>
</protein>
<feature type="signal peptide" evidence="1">
    <location>
        <begin position="1"/>
        <end position="30"/>
    </location>
</feature>
<organism evidence="2 3">
    <name type="scientific">Ricinus communis</name>
    <name type="common">Castor bean</name>
    <dbReference type="NCBI Taxonomy" id="3988"/>
    <lineage>
        <taxon>Eukaryota</taxon>
        <taxon>Viridiplantae</taxon>
        <taxon>Streptophyta</taxon>
        <taxon>Embryophyta</taxon>
        <taxon>Tracheophyta</taxon>
        <taxon>Spermatophyta</taxon>
        <taxon>Magnoliopsida</taxon>
        <taxon>eudicotyledons</taxon>
        <taxon>Gunneridae</taxon>
        <taxon>Pentapetalae</taxon>
        <taxon>rosids</taxon>
        <taxon>fabids</taxon>
        <taxon>Malpighiales</taxon>
        <taxon>Euphorbiaceae</taxon>
        <taxon>Acalyphoideae</taxon>
        <taxon>Acalypheae</taxon>
        <taxon>Ricinus</taxon>
    </lineage>
</organism>
<dbReference type="STRING" id="3988.B9RMY7"/>
<proteinExistence type="predicted"/>
<sequence>MTTSFKKRTLLCMIVVVATCVLLLTNGVQAQNLCPGSEPPPSCAGPINCFRPDPVCGANGVTYWCGCPDAACAGVPVVKLEAC</sequence>
<dbReference type="PANTHER" id="PTHR34376:SF4">
    <property type="entry name" value="KAZAL-LIKE DOMAIN-CONTAINING PROTEIN"/>
    <property type="match status" value="1"/>
</dbReference>
<dbReference type="Proteomes" id="UP000008311">
    <property type="component" value="Unassembled WGS sequence"/>
</dbReference>
<dbReference type="EMBL" id="EQ973790">
    <property type="protein sequence ID" value="EEF47110.1"/>
    <property type="molecule type" value="Genomic_DNA"/>
</dbReference>
<evidence type="ECO:0008006" key="4">
    <source>
        <dbReference type="Google" id="ProtNLM"/>
    </source>
</evidence>
<evidence type="ECO:0000313" key="2">
    <source>
        <dbReference type="EMBL" id="EEF47110.1"/>
    </source>
</evidence>
<gene>
    <name evidence="2" type="ORF">RCOM_1341480</name>
</gene>
<dbReference type="AlphaFoldDB" id="B9RMY7"/>
<keyword evidence="3" id="KW-1185">Reference proteome</keyword>
<evidence type="ECO:0000256" key="1">
    <source>
        <dbReference type="SAM" id="SignalP"/>
    </source>
</evidence>
<reference evidence="3" key="1">
    <citation type="journal article" date="2010" name="Nat. Biotechnol.">
        <title>Draft genome sequence of the oilseed species Ricinus communis.</title>
        <authorList>
            <person name="Chan A.P."/>
            <person name="Crabtree J."/>
            <person name="Zhao Q."/>
            <person name="Lorenzi H."/>
            <person name="Orvis J."/>
            <person name="Puiu D."/>
            <person name="Melake-Berhan A."/>
            <person name="Jones K.M."/>
            <person name="Redman J."/>
            <person name="Chen G."/>
            <person name="Cahoon E.B."/>
            <person name="Gedil M."/>
            <person name="Stanke M."/>
            <person name="Haas B.J."/>
            <person name="Wortman J.R."/>
            <person name="Fraser-Liggett C.M."/>
            <person name="Ravel J."/>
            <person name="Rabinowicz P.D."/>
        </authorList>
    </citation>
    <scope>NUCLEOTIDE SEQUENCE [LARGE SCALE GENOMIC DNA]</scope>
    <source>
        <strain evidence="3">cv. Hale</strain>
    </source>
</reference>
<feature type="chain" id="PRO_5002888571" description="Kazal-like domain-containing protein" evidence="1">
    <location>
        <begin position="31"/>
        <end position="83"/>
    </location>
</feature>
<dbReference type="PANTHER" id="PTHR34376">
    <property type="entry name" value="SERINE PROTEASE INHIBITOR, KAZAL-TYPE FAMILY PROTEIN"/>
    <property type="match status" value="1"/>
</dbReference>
<accession>B9RMY7</accession>
<evidence type="ECO:0000313" key="3">
    <source>
        <dbReference type="Proteomes" id="UP000008311"/>
    </source>
</evidence>
<keyword evidence="1" id="KW-0732">Signal</keyword>
<name>B9RMY7_RICCO</name>
<dbReference type="InParanoid" id="B9RMY7"/>